<dbReference type="PANTHER" id="PTHR11735">
    <property type="entry name" value="TRNA N6-ADENOSINE THREONYLCARBAMOYLTRANSFERASE"/>
    <property type="match status" value="1"/>
</dbReference>
<evidence type="ECO:0000256" key="4">
    <source>
        <dbReference type="ARBA" id="ARBA00022723"/>
    </source>
</evidence>
<evidence type="ECO:0000259" key="9">
    <source>
        <dbReference type="Pfam" id="PF00814"/>
    </source>
</evidence>
<comment type="caution">
    <text evidence="10">The sequence shown here is derived from an EMBL/GenBank/DDBJ whole genome shotgun (WGS) entry which is preliminary data.</text>
</comment>
<keyword evidence="3 8" id="KW-0819">tRNA processing</keyword>
<evidence type="ECO:0000313" key="11">
    <source>
        <dbReference type="Proteomes" id="UP000076400"/>
    </source>
</evidence>
<dbReference type="PRINTS" id="PR00789">
    <property type="entry name" value="OSIALOPTASE"/>
</dbReference>
<dbReference type="NCBIfam" id="TIGR03723">
    <property type="entry name" value="T6A_TsaD_YgjD"/>
    <property type="match status" value="1"/>
</dbReference>
<dbReference type="EMBL" id="LPXN01000100">
    <property type="protein sequence ID" value="KZD09103.1"/>
    <property type="molecule type" value="Genomic_DNA"/>
</dbReference>
<accession>A0A154W6L6</accession>
<dbReference type="AlphaFoldDB" id="A0A154W6L6"/>
<comment type="function">
    <text evidence="8">Required for the formation of a threonylcarbamoyl group on adenosine at position 37 (t(6)A37) in tRNAs that read codons beginning with adenine. Is involved in the transfer of the threonylcarbamoyl moiety of threonylcarbamoyl-AMP (TC-AMP) to the N6 group of A37, together with TsaE and TsaB. TsaD likely plays a direct catalytic role in this reaction.</text>
</comment>
<comment type="cofactor">
    <cofactor evidence="8">
        <name>Fe(2+)</name>
        <dbReference type="ChEBI" id="CHEBI:29033"/>
    </cofactor>
    <text evidence="8">Binds 1 Fe(2+) ion per subunit.</text>
</comment>
<dbReference type="GO" id="GO:0005506">
    <property type="term" value="F:iron ion binding"/>
    <property type="evidence" value="ECO:0007669"/>
    <property type="project" value="UniProtKB-UniRule"/>
</dbReference>
<evidence type="ECO:0000256" key="2">
    <source>
        <dbReference type="ARBA" id="ARBA00022679"/>
    </source>
</evidence>
<reference evidence="10 11" key="1">
    <citation type="submission" date="2015-12" db="EMBL/GenBank/DDBJ databases">
        <title>Genome sequence of Oceanibaculum pacificum MCCC 1A02656.</title>
        <authorList>
            <person name="Lu L."/>
            <person name="Lai Q."/>
            <person name="Shao Z."/>
            <person name="Qian P."/>
        </authorList>
    </citation>
    <scope>NUCLEOTIDE SEQUENCE [LARGE SCALE GENOMIC DNA]</scope>
    <source>
        <strain evidence="10 11">MCCC 1A02656</strain>
    </source>
</reference>
<evidence type="ECO:0000256" key="1">
    <source>
        <dbReference type="ARBA" id="ARBA00022490"/>
    </source>
</evidence>
<dbReference type="FunFam" id="3.30.420.40:FF:000012">
    <property type="entry name" value="tRNA N6-adenosine threonylcarbamoyltransferase"/>
    <property type="match status" value="1"/>
</dbReference>
<keyword evidence="4 8" id="KW-0479">Metal-binding</keyword>
<dbReference type="PROSITE" id="PS01016">
    <property type="entry name" value="GLYCOPROTEASE"/>
    <property type="match status" value="1"/>
</dbReference>
<feature type="binding site" evidence="8">
    <location>
        <position position="183"/>
    </location>
    <ligand>
        <name>substrate</name>
    </ligand>
</feature>
<feature type="binding site" evidence="8">
    <location>
        <position position="179"/>
    </location>
    <ligand>
        <name>substrate</name>
    </ligand>
</feature>
<keyword evidence="1 8" id="KW-0963">Cytoplasm</keyword>
<keyword evidence="6 8" id="KW-0012">Acyltransferase</keyword>
<dbReference type="OrthoDB" id="9806197at2"/>
<feature type="binding site" evidence="8">
    <location>
        <position position="115"/>
    </location>
    <ligand>
        <name>Fe cation</name>
        <dbReference type="ChEBI" id="CHEBI:24875"/>
    </ligand>
</feature>
<feature type="binding site" evidence="8">
    <location>
        <position position="278"/>
    </location>
    <ligand>
        <name>substrate</name>
    </ligand>
</feature>
<dbReference type="InterPro" id="IPR000905">
    <property type="entry name" value="Gcp-like_dom"/>
</dbReference>
<comment type="similarity">
    <text evidence="8">Belongs to the KAE1 / TsaD family.</text>
</comment>
<dbReference type="InterPro" id="IPR043129">
    <property type="entry name" value="ATPase_NBD"/>
</dbReference>
<keyword evidence="11" id="KW-1185">Reference proteome</keyword>
<dbReference type="Pfam" id="PF00814">
    <property type="entry name" value="TsaD"/>
    <property type="match status" value="1"/>
</dbReference>
<keyword evidence="2 8" id="KW-0808">Transferase</keyword>
<evidence type="ECO:0000256" key="3">
    <source>
        <dbReference type="ARBA" id="ARBA00022694"/>
    </source>
</evidence>
<organism evidence="10 11">
    <name type="scientific">Oceanibaculum pacificum</name>
    <dbReference type="NCBI Taxonomy" id="580166"/>
    <lineage>
        <taxon>Bacteria</taxon>
        <taxon>Pseudomonadati</taxon>
        <taxon>Pseudomonadota</taxon>
        <taxon>Alphaproteobacteria</taxon>
        <taxon>Rhodospirillales</taxon>
        <taxon>Oceanibaculaceae</taxon>
        <taxon>Oceanibaculum</taxon>
    </lineage>
</organism>
<feature type="binding site" evidence="8">
    <location>
        <position position="306"/>
    </location>
    <ligand>
        <name>Fe cation</name>
        <dbReference type="ChEBI" id="CHEBI:24875"/>
    </ligand>
</feature>
<dbReference type="InterPro" id="IPR017861">
    <property type="entry name" value="KAE1/TsaD"/>
</dbReference>
<dbReference type="SUPFAM" id="SSF53067">
    <property type="entry name" value="Actin-like ATPase domain"/>
    <property type="match status" value="2"/>
</dbReference>
<keyword evidence="5 8" id="KW-0408">Iron</keyword>
<proteinExistence type="inferred from homology"/>
<dbReference type="STRING" id="580166.AUP43_07820"/>
<dbReference type="RefSeq" id="WP_067555156.1">
    <property type="nucleotide sequence ID" value="NZ_LPXN01000100.1"/>
</dbReference>
<protein>
    <recommendedName>
        <fullName evidence="8">tRNA N6-adenosine threonylcarbamoyltransferase</fullName>
        <ecNumber evidence="8">2.3.1.234</ecNumber>
    </recommendedName>
    <alternativeName>
        <fullName evidence="8">N6-L-threonylcarbamoyladenine synthase</fullName>
        <shortName evidence="8">t(6)A synthase</shortName>
    </alternativeName>
    <alternativeName>
        <fullName evidence="8">t(6)A37 threonylcarbamoyladenosine biosynthesis protein TsaD</fullName>
    </alternativeName>
    <alternativeName>
        <fullName evidence="8">tRNA threonylcarbamoyladenosine biosynthesis protein TsaD</fullName>
    </alternativeName>
</protein>
<dbReference type="NCBIfam" id="TIGR00329">
    <property type="entry name" value="gcp_kae1"/>
    <property type="match status" value="1"/>
</dbReference>
<sequence>MIVLGIETSCDETAAAIVTADRRILANVVLSQLDEHRPYGGVVPEIAARAHLDHIDRLVAEAMAEAGLGFADLDGVAATGGPGLIGGIIVGVMTAKSIAAVHGKPFVAVNHLEGHALTARLTDDVAFPYLLLLVSGGHCQLLLVEGVGGYTLLGSTIDDAVGEAFDKTAKMLGLPYPGGPALERAAAGGDAARFALPRPMLGRPGCDFSFSGLKTAVRQKVEQMPRPLPEAALADLAAGFQTAVCESLAGRCRNALKQLSVSHPQVRTMVVAGGVAANQAIRTALTGLCADFDYRFVAPPMKLCTDNAAMIAWAGIEKLRLGETAPLTFAPRPRWPLDPDAVTTQVRATERV</sequence>
<dbReference type="Proteomes" id="UP000076400">
    <property type="component" value="Unassembled WGS sequence"/>
</dbReference>
<dbReference type="GO" id="GO:0005737">
    <property type="term" value="C:cytoplasm"/>
    <property type="evidence" value="ECO:0007669"/>
    <property type="project" value="UniProtKB-SubCell"/>
</dbReference>
<feature type="domain" description="Gcp-like" evidence="9">
    <location>
        <begin position="24"/>
        <end position="313"/>
    </location>
</feature>
<dbReference type="FunFam" id="3.30.420.40:FF:000040">
    <property type="entry name" value="tRNA N6-adenosine threonylcarbamoyltransferase"/>
    <property type="match status" value="1"/>
</dbReference>
<feature type="binding site" evidence="8">
    <location>
        <position position="166"/>
    </location>
    <ligand>
        <name>substrate</name>
    </ligand>
</feature>
<dbReference type="Gene3D" id="3.30.420.40">
    <property type="match status" value="2"/>
</dbReference>
<feature type="binding site" evidence="8">
    <location>
        <position position="111"/>
    </location>
    <ligand>
        <name>Fe cation</name>
        <dbReference type="ChEBI" id="CHEBI:24875"/>
    </ligand>
</feature>
<evidence type="ECO:0000256" key="7">
    <source>
        <dbReference type="ARBA" id="ARBA00048117"/>
    </source>
</evidence>
<evidence type="ECO:0000256" key="6">
    <source>
        <dbReference type="ARBA" id="ARBA00023315"/>
    </source>
</evidence>
<dbReference type="GO" id="GO:0002949">
    <property type="term" value="P:tRNA threonylcarbamoyladenosine modification"/>
    <property type="evidence" value="ECO:0007669"/>
    <property type="project" value="UniProtKB-UniRule"/>
</dbReference>
<dbReference type="GO" id="GO:0061711">
    <property type="term" value="F:tRNA N(6)-L-threonylcarbamoyladenine synthase activity"/>
    <property type="evidence" value="ECO:0007669"/>
    <property type="project" value="UniProtKB-EC"/>
</dbReference>
<evidence type="ECO:0000313" key="10">
    <source>
        <dbReference type="EMBL" id="KZD09103.1"/>
    </source>
</evidence>
<dbReference type="InterPro" id="IPR017860">
    <property type="entry name" value="Peptidase_M22_CS"/>
</dbReference>
<comment type="subcellular location">
    <subcellularLocation>
        <location evidence="8">Cytoplasm</location>
    </subcellularLocation>
</comment>
<dbReference type="InterPro" id="IPR022450">
    <property type="entry name" value="TsaD"/>
</dbReference>
<dbReference type="CDD" id="cd24133">
    <property type="entry name" value="ASKHA_NBD_TsaD_bac"/>
    <property type="match status" value="1"/>
</dbReference>
<comment type="catalytic activity">
    <reaction evidence="7 8">
        <text>L-threonylcarbamoyladenylate + adenosine(37) in tRNA = N(6)-L-threonylcarbamoyladenosine(37) in tRNA + AMP + H(+)</text>
        <dbReference type="Rhea" id="RHEA:37059"/>
        <dbReference type="Rhea" id="RHEA-COMP:10162"/>
        <dbReference type="Rhea" id="RHEA-COMP:10163"/>
        <dbReference type="ChEBI" id="CHEBI:15378"/>
        <dbReference type="ChEBI" id="CHEBI:73682"/>
        <dbReference type="ChEBI" id="CHEBI:74411"/>
        <dbReference type="ChEBI" id="CHEBI:74418"/>
        <dbReference type="ChEBI" id="CHEBI:456215"/>
        <dbReference type="EC" id="2.3.1.234"/>
    </reaction>
</comment>
<gene>
    <name evidence="8" type="primary">tsaD</name>
    <name evidence="10" type="ORF">AUP43_07820</name>
</gene>
<name>A0A154W6L6_9PROT</name>
<feature type="binding site" evidence="8">
    <location>
        <begin position="133"/>
        <end position="137"/>
    </location>
    <ligand>
        <name>substrate</name>
    </ligand>
</feature>
<dbReference type="HAMAP" id="MF_01445">
    <property type="entry name" value="TsaD"/>
    <property type="match status" value="1"/>
</dbReference>
<evidence type="ECO:0000256" key="8">
    <source>
        <dbReference type="HAMAP-Rule" id="MF_01445"/>
    </source>
</evidence>
<evidence type="ECO:0000256" key="5">
    <source>
        <dbReference type="ARBA" id="ARBA00023004"/>
    </source>
</evidence>
<dbReference type="PANTHER" id="PTHR11735:SF6">
    <property type="entry name" value="TRNA N6-ADENOSINE THREONYLCARBAMOYLTRANSFERASE, MITOCHONDRIAL"/>
    <property type="match status" value="1"/>
</dbReference>
<dbReference type="EC" id="2.3.1.234" evidence="8"/>